<reference evidence="1" key="1">
    <citation type="journal article" date="2020" name="mSystems">
        <title>Genome- and Community-Level Interaction Insights into Carbon Utilization and Element Cycling Functions of Hydrothermarchaeota in Hydrothermal Sediment.</title>
        <authorList>
            <person name="Zhou Z."/>
            <person name="Liu Y."/>
            <person name="Xu W."/>
            <person name="Pan J."/>
            <person name="Luo Z.H."/>
            <person name="Li M."/>
        </authorList>
    </citation>
    <scope>NUCLEOTIDE SEQUENCE [LARGE SCALE GENOMIC DNA]</scope>
    <source>
        <strain evidence="1">SpSt-222</strain>
    </source>
</reference>
<dbReference type="EMBL" id="DSJL01000010">
    <property type="protein sequence ID" value="HEF65013.1"/>
    <property type="molecule type" value="Genomic_DNA"/>
</dbReference>
<proteinExistence type="predicted"/>
<name>A0A7C1X5K2_THERO</name>
<gene>
    <name evidence="1" type="ORF">ENP47_05380</name>
</gene>
<dbReference type="Pfam" id="PF09347">
    <property type="entry name" value="DUF1989"/>
    <property type="match status" value="1"/>
</dbReference>
<dbReference type="AlphaFoldDB" id="A0A7C1X5K2"/>
<comment type="caution">
    <text evidence="1">The sequence shown here is derived from an EMBL/GenBank/DDBJ whole genome shotgun (WGS) entry which is preliminary data.</text>
</comment>
<evidence type="ECO:0000313" key="1">
    <source>
        <dbReference type="EMBL" id="HEF65013.1"/>
    </source>
</evidence>
<organism evidence="1">
    <name type="scientific">Thermomicrobium roseum</name>
    <dbReference type="NCBI Taxonomy" id="500"/>
    <lineage>
        <taxon>Bacteria</taxon>
        <taxon>Pseudomonadati</taxon>
        <taxon>Thermomicrobiota</taxon>
        <taxon>Thermomicrobia</taxon>
        <taxon>Thermomicrobiales</taxon>
        <taxon>Thermomicrobiaceae</taxon>
        <taxon>Thermomicrobium</taxon>
    </lineage>
</organism>
<accession>A0A7C1X5K2</accession>
<dbReference type="PANTHER" id="PTHR31527">
    <property type="entry name" value="RE64534P"/>
    <property type="match status" value="1"/>
</dbReference>
<dbReference type="PANTHER" id="PTHR31527:SF0">
    <property type="entry name" value="RE64534P"/>
    <property type="match status" value="1"/>
</dbReference>
<protein>
    <submittedName>
        <fullName evidence="1">Urea carboxylase-associated family protein</fullName>
    </submittedName>
</protein>
<dbReference type="InterPro" id="IPR018959">
    <property type="entry name" value="DUF1989"/>
</dbReference>
<sequence>MAQPIAPSEHILFGRVPKRAAQVRPTVPIAFPLKEGQLLQITDVQGKQVADMVAFNFHDVREYLSTSHTRAINNSLVLTQGMILYSNRRNPMLVLLEDTVGRHDILFPACDRRRYLDDYGIPDHPNCKDNFLSVLGEYGIQEDDIPDPVNWFMNVGIVAKGRFEIREPLSERNDYVLLRALMDLIVAVSACPQDQNPCNAFNPTDILVRIYD</sequence>